<evidence type="ECO:0000313" key="4">
    <source>
        <dbReference type="EMBL" id="SMP52014.1"/>
    </source>
</evidence>
<dbReference type="Proteomes" id="UP001158067">
    <property type="component" value="Unassembled WGS sequence"/>
</dbReference>
<keyword evidence="5" id="KW-1185">Reference proteome</keyword>
<feature type="domain" description="Photosynthesis system II assembly factor Ycf48/Hcf136-like" evidence="3">
    <location>
        <begin position="50"/>
        <end position="141"/>
    </location>
</feature>
<proteinExistence type="predicted"/>
<evidence type="ECO:0000256" key="1">
    <source>
        <dbReference type="ARBA" id="ARBA00022531"/>
    </source>
</evidence>
<dbReference type="InterPro" id="IPR028203">
    <property type="entry name" value="PSII_CF48-like_dom"/>
</dbReference>
<dbReference type="PANTHER" id="PTHR47199">
    <property type="entry name" value="PHOTOSYSTEM II STABILITY/ASSEMBLY FACTOR HCF136, CHLOROPLASTIC"/>
    <property type="match status" value="1"/>
</dbReference>
<name>A0ABY1Q0J7_9BACT</name>
<dbReference type="InterPro" id="IPR015943">
    <property type="entry name" value="WD40/YVTN_repeat-like_dom_sf"/>
</dbReference>
<sequence>MSHLVKTEPHCFIRFLNSKVIRNAVVFLSGVVFLNTVALPADVSAAEPIAAAWRVSETGTQASLRGISAVDDEIVWVSGSEATVLRTLDGGETWESCGPEGYGELEFRCVHAVSSDVACIASAGTPAVLLRTEDGGTTWEETYRAESEAAFFDAMRFWEASQGIAMSDPVDGRLLIVETQDGGKTWEPVSAKLPLARAGEAAFAASNTLMLLGDQGQVWLGTGGAESDFSRMYTRAGWNDAWIPVAVPMPSSQAAGIFSICQLNPTGDSDSPHALVCVGGDYRITETSKVTACISLDNGTTWQTVADQPVAFRSAVLPIPTECSLPARLIAVGPTGTDVSNNGTHWHSISDVGFHSLSAGQTHIFACGSEGRFARLE</sequence>
<dbReference type="PANTHER" id="PTHR47199:SF2">
    <property type="entry name" value="PHOTOSYSTEM II STABILITY_ASSEMBLY FACTOR HCF136, CHLOROPLASTIC"/>
    <property type="match status" value="1"/>
</dbReference>
<keyword evidence="2" id="KW-0604">Photosystem II</keyword>
<dbReference type="EMBL" id="FXUG01000003">
    <property type="protein sequence ID" value="SMP52014.1"/>
    <property type="molecule type" value="Genomic_DNA"/>
</dbReference>
<reference evidence="4 5" key="1">
    <citation type="submission" date="2017-05" db="EMBL/GenBank/DDBJ databases">
        <authorList>
            <person name="Varghese N."/>
            <person name="Submissions S."/>
        </authorList>
    </citation>
    <scope>NUCLEOTIDE SEQUENCE [LARGE SCALE GENOMIC DNA]</scope>
    <source>
        <strain evidence="4 5">DSM 25457</strain>
    </source>
</reference>
<keyword evidence="1" id="KW-0602">Photosynthesis</keyword>
<evidence type="ECO:0000313" key="5">
    <source>
        <dbReference type="Proteomes" id="UP001158067"/>
    </source>
</evidence>
<gene>
    <name evidence="4" type="ORF">SAMN06265222_103396</name>
</gene>
<dbReference type="Pfam" id="PF14870">
    <property type="entry name" value="PSII_BNR"/>
    <property type="match status" value="1"/>
</dbReference>
<protein>
    <submittedName>
        <fullName evidence="4">Photosynthesis system II assembly factor YCF48</fullName>
    </submittedName>
</protein>
<organism evidence="4 5">
    <name type="scientific">Neorhodopirellula lusitana</name>
    <dbReference type="NCBI Taxonomy" id="445327"/>
    <lineage>
        <taxon>Bacteria</taxon>
        <taxon>Pseudomonadati</taxon>
        <taxon>Planctomycetota</taxon>
        <taxon>Planctomycetia</taxon>
        <taxon>Pirellulales</taxon>
        <taxon>Pirellulaceae</taxon>
        <taxon>Neorhodopirellula</taxon>
    </lineage>
</organism>
<comment type="caution">
    <text evidence="4">The sequence shown here is derived from an EMBL/GenBank/DDBJ whole genome shotgun (WGS) entry which is preliminary data.</text>
</comment>
<accession>A0ABY1Q0J7</accession>
<evidence type="ECO:0000256" key="2">
    <source>
        <dbReference type="ARBA" id="ARBA00023276"/>
    </source>
</evidence>
<dbReference type="Gene3D" id="2.130.10.10">
    <property type="entry name" value="YVTN repeat-like/Quinoprotein amine dehydrogenase"/>
    <property type="match status" value="1"/>
</dbReference>
<dbReference type="SUPFAM" id="SSF110296">
    <property type="entry name" value="Oligoxyloglucan reducing end-specific cellobiohydrolase"/>
    <property type="match status" value="1"/>
</dbReference>
<evidence type="ECO:0000259" key="3">
    <source>
        <dbReference type="Pfam" id="PF14870"/>
    </source>
</evidence>